<feature type="coiled-coil region" evidence="1">
    <location>
        <begin position="26"/>
        <end position="53"/>
    </location>
</feature>
<evidence type="ECO:0000313" key="4">
    <source>
        <dbReference type="Proteomes" id="UP000198852"/>
    </source>
</evidence>
<reference evidence="4" key="1">
    <citation type="submission" date="2016-10" db="EMBL/GenBank/DDBJ databases">
        <authorList>
            <person name="Varghese N."/>
            <person name="Submissions S."/>
        </authorList>
    </citation>
    <scope>NUCLEOTIDE SEQUENCE [LARGE SCALE GENOMIC DNA]</scope>
    <source>
        <strain evidence="4">DSM 44771</strain>
    </source>
</reference>
<organism evidence="3 4">
    <name type="scientific">Saccharopolyspora flava</name>
    <dbReference type="NCBI Taxonomy" id="95161"/>
    <lineage>
        <taxon>Bacteria</taxon>
        <taxon>Bacillati</taxon>
        <taxon>Actinomycetota</taxon>
        <taxon>Actinomycetes</taxon>
        <taxon>Pseudonocardiales</taxon>
        <taxon>Pseudonocardiaceae</taxon>
        <taxon>Saccharopolyspora</taxon>
    </lineage>
</organism>
<dbReference type="RefSeq" id="WP_093413979.1">
    <property type="nucleotide sequence ID" value="NZ_FOZX01000001.1"/>
</dbReference>
<evidence type="ECO:0000256" key="2">
    <source>
        <dbReference type="SAM" id="SignalP"/>
    </source>
</evidence>
<dbReference type="STRING" id="95161.SAMN05660874_00989"/>
<protein>
    <submittedName>
        <fullName evidence="3">Uncharacterized protein</fullName>
    </submittedName>
</protein>
<evidence type="ECO:0000313" key="3">
    <source>
        <dbReference type="EMBL" id="SFS42158.1"/>
    </source>
</evidence>
<dbReference type="OrthoDB" id="3691802at2"/>
<name>A0A1I6PQ17_9PSEU</name>
<feature type="signal peptide" evidence="2">
    <location>
        <begin position="1"/>
        <end position="21"/>
    </location>
</feature>
<proteinExistence type="predicted"/>
<sequence length="142" mass="14998">MRARTRIAVATLALPLLTGLAACGEIEGAQQGLQNANQQLQGAQQSLDSAQACLRAINAANFVPNFADPQQAQADAQAKVAELQQLTSSTADETLKQNLLDVQESVQQVAAGQVDIEASAEWTSAQLDKYQAVTTTCSRLAE</sequence>
<accession>A0A1I6PQ17</accession>
<gene>
    <name evidence="3" type="ORF">SAMN05660874_00989</name>
</gene>
<evidence type="ECO:0000256" key="1">
    <source>
        <dbReference type="SAM" id="Coils"/>
    </source>
</evidence>
<dbReference type="Proteomes" id="UP000198852">
    <property type="component" value="Unassembled WGS sequence"/>
</dbReference>
<keyword evidence="1" id="KW-0175">Coiled coil</keyword>
<keyword evidence="2" id="KW-0732">Signal</keyword>
<dbReference type="PROSITE" id="PS51257">
    <property type="entry name" value="PROKAR_LIPOPROTEIN"/>
    <property type="match status" value="1"/>
</dbReference>
<feature type="chain" id="PRO_5011728429" evidence="2">
    <location>
        <begin position="22"/>
        <end position="142"/>
    </location>
</feature>
<dbReference type="AlphaFoldDB" id="A0A1I6PQ17"/>
<keyword evidence="4" id="KW-1185">Reference proteome</keyword>
<dbReference type="EMBL" id="FOZX01000001">
    <property type="protein sequence ID" value="SFS42158.1"/>
    <property type="molecule type" value="Genomic_DNA"/>
</dbReference>